<reference evidence="7" key="1">
    <citation type="journal article" date="2020" name="mSystems">
        <title>Genome- and Community-Level Interaction Insights into Carbon Utilization and Element Cycling Functions of Hydrothermarchaeota in Hydrothermal Sediment.</title>
        <authorList>
            <person name="Zhou Z."/>
            <person name="Liu Y."/>
            <person name="Xu W."/>
            <person name="Pan J."/>
            <person name="Luo Z.H."/>
            <person name="Li M."/>
        </authorList>
    </citation>
    <scope>NUCLEOTIDE SEQUENCE [LARGE SCALE GENOMIC DNA]</scope>
    <source>
        <strain evidence="7">SpSt-210</strain>
    </source>
</reference>
<keyword evidence="4 6" id="KW-1133">Transmembrane helix</keyword>
<evidence type="ECO:0000256" key="3">
    <source>
        <dbReference type="ARBA" id="ARBA00022692"/>
    </source>
</evidence>
<feature type="transmembrane region" description="Helical" evidence="6">
    <location>
        <begin position="267"/>
        <end position="283"/>
    </location>
</feature>
<dbReference type="EMBL" id="DSIY01000154">
    <property type="protein sequence ID" value="HEG91030.1"/>
    <property type="molecule type" value="Genomic_DNA"/>
</dbReference>
<dbReference type="PANTHER" id="PTHR34857">
    <property type="entry name" value="SLL0384 PROTEIN"/>
    <property type="match status" value="1"/>
</dbReference>
<evidence type="ECO:0000256" key="2">
    <source>
        <dbReference type="ARBA" id="ARBA00022475"/>
    </source>
</evidence>
<feature type="transmembrane region" description="Helical" evidence="6">
    <location>
        <begin position="138"/>
        <end position="160"/>
    </location>
</feature>
<evidence type="ECO:0000256" key="1">
    <source>
        <dbReference type="ARBA" id="ARBA00004651"/>
    </source>
</evidence>
<comment type="caution">
    <text evidence="7">The sequence shown here is derived from an EMBL/GenBank/DDBJ whole genome shotgun (WGS) entry which is preliminary data.</text>
</comment>
<dbReference type="Pfam" id="PF02361">
    <property type="entry name" value="CbiQ"/>
    <property type="match status" value="1"/>
</dbReference>
<dbReference type="PANTHER" id="PTHR34857:SF2">
    <property type="entry name" value="SLL0384 PROTEIN"/>
    <property type="match status" value="1"/>
</dbReference>
<feature type="transmembrane region" description="Helical" evidence="6">
    <location>
        <begin position="53"/>
        <end position="79"/>
    </location>
</feature>
<feature type="transmembrane region" description="Helical" evidence="6">
    <location>
        <begin position="99"/>
        <end position="117"/>
    </location>
</feature>
<sequence>MTASPTSRRRRARKSFVERTITGVGAAIEQTVYAETYARQDGFLQRVDPRAKVGLFALALLVTGLVHDLPLLAGLWLGLLGLGIATRLPFRVIAVRTMLGVPLFTGLIALPALFLVDGRSLFTIGPVGSITLTVSDQAVLSVATFLLRVSASVTLAALLVLTTRWADLLKALRIFRVPDVFVIVLGMTYRYVFLLLRLIENLFLGRASRTVGRTSSGEQRRWVGASMGTLMSRSLKMSNDVYAAMVARGFSGDVRTLATFRMRDEDWLFVSLGVALLGLAWLVDLSR</sequence>
<organism evidence="7">
    <name type="scientific">Thermorudis peleae</name>
    <dbReference type="NCBI Taxonomy" id="1382356"/>
    <lineage>
        <taxon>Bacteria</taxon>
        <taxon>Pseudomonadati</taxon>
        <taxon>Thermomicrobiota</taxon>
        <taxon>Thermomicrobia</taxon>
        <taxon>Thermomicrobia incertae sedis</taxon>
        <taxon>Thermorudis</taxon>
    </lineage>
</organism>
<dbReference type="AlphaFoldDB" id="A0A831X8A1"/>
<dbReference type="InterPro" id="IPR003339">
    <property type="entry name" value="ABC/ECF_trnsptr_transmembrane"/>
</dbReference>
<evidence type="ECO:0000256" key="6">
    <source>
        <dbReference type="SAM" id="Phobius"/>
    </source>
</evidence>
<dbReference type="NCBIfam" id="TIGR02454">
    <property type="entry name" value="ECF_T_CbiQ"/>
    <property type="match status" value="1"/>
</dbReference>
<feature type="transmembrane region" description="Helical" evidence="6">
    <location>
        <begin position="180"/>
        <end position="199"/>
    </location>
</feature>
<name>A0A831X8A1_9BACT</name>
<dbReference type="GO" id="GO:0006824">
    <property type="term" value="P:cobalt ion transport"/>
    <property type="evidence" value="ECO:0007669"/>
    <property type="project" value="InterPro"/>
</dbReference>
<comment type="subcellular location">
    <subcellularLocation>
        <location evidence="1">Cell membrane</location>
        <topology evidence="1">Multi-pass membrane protein</topology>
    </subcellularLocation>
</comment>
<accession>A0A831X8A1</accession>
<gene>
    <name evidence="7" type="primary">cbiQ</name>
    <name evidence="7" type="ORF">ENP34_06275</name>
</gene>
<dbReference type="InterPro" id="IPR012809">
    <property type="entry name" value="ECF_CbiQ"/>
</dbReference>
<dbReference type="InterPro" id="IPR051611">
    <property type="entry name" value="ECF_transporter_component"/>
</dbReference>
<evidence type="ECO:0000256" key="4">
    <source>
        <dbReference type="ARBA" id="ARBA00022989"/>
    </source>
</evidence>
<evidence type="ECO:0000256" key="5">
    <source>
        <dbReference type="ARBA" id="ARBA00023136"/>
    </source>
</evidence>
<protein>
    <submittedName>
        <fullName evidence="7">Cobalt ECF transporter T component CbiQ</fullName>
    </submittedName>
</protein>
<keyword evidence="3 6" id="KW-0812">Transmembrane</keyword>
<keyword evidence="5 6" id="KW-0472">Membrane</keyword>
<keyword evidence="2" id="KW-1003">Cell membrane</keyword>
<proteinExistence type="predicted"/>
<evidence type="ECO:0000313" key="7">
    <source>
        <dbReference type="EMBL" id="HEG91030.1"/>
    </source>
</evidence>
<dbReference type="GO" id="GO:0043190">
    <property type="term" value="C:ATP-binding cassette (ABC) transporter complex"/>
    <property type="evidence" value="ECO:0007669"/>
    <property type="project" value="InterPro"/>
</dbReference>
<dbReference type="CDD" id="cd16914">
    <property type="entry name" value="EcfT"/>
    <property type="match status" value="1"/>
</dbReference>